<dbReference type="InterPro" id="IPR002052">
    <property type="entry name" value="DNA_methylase_N6_adenine_CS"/>
</dbReference>
<protein>
    <submittedName>
        <fullName evidence="4">DUF4942 domain-containing protein</fullName>
    </submittedName>
</protein>
<dbReference type="Proteomes" id="UP001161704">
    <property type="component" value="Unassembled WGS sequence"/>
</dbReference>
<keyword evidence="1" id="KW-0489">Methyltransferase</keyword>
<dbReference type="AlphaFoldDB" id="A0AA42RBL4"/>
<dbReference type="PROSITE" id="PS00092">
    <property type="entry name" value="N6_MTASE"/>
    <property type="match status" value="1"/>
</dbReference>
<evidence type="ECO:0000259" key="3">
    <source>
        <dbReference type="Pfam" id="PF13708"/>
    </source>
</evidence>
<evidence type="ECO:0000256" key="1">
    <source>
        <dbReference type="ARBA" id="ARBA00022603"/>
    </source>
</evidence>
<dbReference type="InterPro" id="IPR031339">
    <property type="entry name" value="DUF4942"/>
</dbReference>
<evidence type="ECO:0000256" key="2">
    <source>
        <dbReference type="ARBA" id="ARBA00022679"/>
    </source>
</evidence>
<sequence length="549" mass="62005">MNAVTDSIKSGFIQEMDFAAPAASDLIDNLVGRYRRTKANIESVVGFIESGDNKLAISYFLRGNKNQKNHHSQSLAELFEAAGAIAQLNSDYWQEAIQLTDVYDFMPAKRRDEWDTLIRTKACPDFEEETVRDTLRDLLANRATFFAERVDGIFRALSGDHVTNRPEGFGKRMILARAFNEYGHTVSGTIGYISDLRQVIAKFMGRDEPPHYATSDALIEARVRHGEWLTLDGGALRVRAYLKGTAHLEVHPEMAWRLNMILANLYPMAIPPQFRQKPKRAPKDFVLMDNPLPFAVLSQLATMKVERHQPYRFDRWSDPVEPLTTNPFNRRFDYGEYDKAVRARVCDLLETIGGVRQMKGKNGNVEIWEFEYDPSRVIGEICASGCIPDDKSHQYYPTKEKLGLYAVGRAQIEEHHKVLEPSAGQGGLADLIPSENLTCFEISKLRCEVLKAKGYNVTQCDFLKVQPEAKYDRVVMNPPFSEGRWQAHTIHAASMVKAGGRLVAILPSGAKNKLKLDGFKWEWSEDFDNQFDGASVSVVVLTAVKEFVG</sequence>
<dbReference type="Pfam" id="PF13708">
    <property type="entry name" value="DUF4942"/>
    <property type="match status" value="1"/>
</dbReference>
<proteinExistence type="predicted"/>
<dbReference type="Gene3D" id="3.40.50.150">
    <property type="entry name" value="Vaccinia Virus protein VP39"/>
    <property type="match status" value="1"/>
</dbReference>
<dbReference type="RefSeq" id="WP_279963580.1">
    <property type="nucleotide sequence ID" value="NZ_JAOCFK010000060.1"/>
</dbReference>
<dbReference type="GO" id="GO:0032259">
    <property type="term" value="P:methylation"/>
    <property type="evidence" value="ECO:0007669"/>
    <property type="project" value="UniProtKB-KW"/>
</dbReference>
<keyword evidence="2" id="KW-0808">Transferase</keyword>
<accession>A0AA42RBL4</accession>
<dbReference type="InterPro" id="IPR029063">
    <property type="entry name" value="SAM-dependent_MTases_sf"/>
</dbReference>
<dbReference type="PRINTS" id="PR00507">
    <property type="entry name" value="N12N6MTFRASE"/>
</dbReference>
<dbReference type="SUPFAM" id="SSF53335">
    <property type="entry name" value="S-adenosyl-L-methionine-dependent methyltransferases"/>
    <property type="match status" value="1"/>
</dbReference>
<comment type="caution">
    <text evidence="4">The sequence shown here is derived from an EMBL/GenBank/DDBJ whole genome shotgun (WGS) entry which is preliminary data.</text>
</comment>
<gene>
    <name evidence="4" type="ORF">N5I20_21415</name>
</gene>
<name>A0AA42RBL4_AERCA</name>
<dbReference type="CDD" id="cd02440">
    <property type="entry name" value="AdoMet_MTases"/>
    <property type="match status" value="1"/>
</dbReference>
<organism evidence="4 5">
    <name type="scientific">Aeromonas caviae</name>
    <name type="common">Aeromonas punctata</name>
    <dbReference type="NCBI Taxonomy" id="648"/>
    <lineage>
        <taxon>Bacteria</taxon>
        <taxon>Pseudomonadati</taxon>
        <taxon>Pseudomonadota</taxon>
        <taxon>Gammaproteobacteria</taxon>
        <taxon>Aeromonadales</taxon>
        <taxon>Aeromonadaceae</taxon>
        <taxon>Aeromonas</taxon>
    </lineage>
</organism>
<dbReference type="EMBL" id="JAOCIZ010000137">
    <property type="protein sequence ID" value="MDH1507606.1"/>
    <property type="molecule type" value="Genomic_DNA"/>
</dbReference>
<evidence type="ECO:0000313" key="4">
    <source>
        <dbReference type="EMBL" id="MDH1507606.1"/>
    </source>
</evidence>
<dbReference type="GO" id="GO:0003676">
    <property type="term" value="F:nucleic acid binding"/>
    <property type="evidence" value="ECO:0007669"/>
    <property type="project" value="InterPro"/>
</dbReference>
<reference evidence="4" key="1">
    <citation type="submission" date="2022-09" db="EMBL/GenBank/DDBJ databases">
        <title>Intensive care unit water sources are persistently colonized with multi-drug resistant bacteria and are the site of extensive horizontal gene transfer of antibiotic resistance genes.</title>
        <authorList>
            <person name="Diorio-Toth L."/>
        </authorList>
    </citation>
    <scope>NUCLEOTIDE SEQUENCE</scope>
    <source>
        <strain evidence="4">GD03710</strain>
    </source>
</reference>
<evidence type="ECO:0000313" key="5">
    <source>
        <dbReference type="Proteomes" id="UP001161704"/>
    </source>
</evidence>
<dbReference type="GO" id="GO:0008168">
    <property type="term" value="F:methyltransferase activity"/>
    <property type="evidence" value="ECO:0007669"/>
    <property type="project" value="UniProtKB-KW"/>
</dbReference>
<feature type="domain" description="DUF4942" evidence="3">
    <location>
        <begin position="86"/>
        <end position="267"/>
    </location>
</feature>